<dbReference type="Proteomes" id="UP000257016">
    <property type="component" value="Unassembled WGS sequence"/>
</dbReference>
<comment type="caution">
    <text evidence="1">The sequence shown here is derived from an EMBL/GenBank/DDBJ whole genome shotgun (WGS) entry which is preliminary data.</text>
</comment>
<dbReference type="EMBL" id="OFSN01000019">
    <property type="protein sequence ID" value="SOY71819.1"/>
    <property type="molecule type" value="Genomic_DNA"/>
</dbReference>
<accession>A0A375CJ85</accession>
<proteinExistence type="predicted"/>
<name>A0A375CJ85_9BURK</name>
<reference evidence="1" key="1">
    <citation type="submission" date="2018-01" db="EMBL/GenBank/DDBJ databases">
        <authorList>
            <person name="Clerissi C."/>
        </authorList>
    </citation>
    <scope>NUCLEOTIDE SEQUENCE</scope>
    <source>
        <strain evidence="1">Cupriavidus taiwanensis LMG 19430</strain>
    </source>
</reference>
<sequence>MSPSQLPLDPVSGTIAGEDAATQITVPGELRCSILTCFYGSVWLLNPW</sequence>
<evidence type="ECO:0000313" key="1">
    <source>
        <dbReference type="EMBL" id="SOY71819.1"/>
    </source>
</evidence>
<organism evidence="1">
    <name type="scientific">Cupriavidus taiwanensis</name>
    <dbReference type="NCBI Taxonomy" id="164546"/>
    <lineage>
        <taxon>Bacteria</taxon>
        <taxon>Pseudomonadati</taxon>
        <taxon>Pseudomonadota</taxon>
        <taxon>Betaproteobacteria</taxon>
        <taxon>Burkholderiales</taxon>
        <taxon>Burkholderiaceae</taxon>
        <taxon>Cupriavidus</taxon>
    </lineage>
</organism>
<protein>
    <submittedName>
        <fullName evidence="1">Uncharacterized protein</fullName>
    </submittedName>
</protein>
<dbReference type="AlphaFoldDB" id="A0A375CJ85"/>
<gene>
    <name evidence="1" type="ORF">CBM2586_B130539</name>
</gene>